<feature type="region of interest" description="Disordered" evidence="1">
    <location>
        <begin position="68"/>
        <end position="95"/>
    </location>
</feature>
<feature type="compositionally biased region" description="Polar residues" evidence="1">
    <location>
        <begin position="68"/>
        <end position="84"/>
    </location>
</feature>
<organism evidence="2 3">
    <name type="scientific">Elysia chlorotica</name>
    <name type="common">Eastern emerald elysia</name>
    <name type="synonym">Sea slug</name>
    <dbReference type="NCBI Taxonomy" id="188477"/>
    <lineage>
        <taxon>Eukaryota</taxon>
        <taxon>Metazoa</taxon>
        <taxon>Spiralia</taxon>
        <taxon>Lophotrochozoa</taxon>
        <taxon>Mollusca</taxon>
        <taxon>Gastropoda</taxon>
        <taxon>Heterobranchia</taxon>
        <taxon>Euthyneura</taxon>
        <taxon>Panpulmonata</taxon>
        <taxon>Sacoglossa</taxon>
        <taxon>Placobranchoidea</taxon>
        <taxon>Plakobranchidae</taxon>
        <taxon>Elysia</taxon>
    </lineage>
</organism>
<feature type="compositionally biased region" description="Polar residues" evidence="1">
    <location>
        <begin position="335"/>
        <end position="350"/>
    </location>
</feature>
<proteinExistence type="predicted"/>
<feature type="region of interest" description="Disordered" evidence="1">
    <location>
        <begin position="319"/>
        <end position="393"/>
    </location>
</feature>
<feature type="region of interest" description="Disordered" evidence="1">
    <location>
        <begin position="115"/>
        <end position="179"/>
    </location>
</feature>
<evidence type="ECO:0000256" key="1">
    <source>
        <dbReference type="SAM" id="MobiDB-lite"/>
    </source>
</evidence>
<dbReference type="STRING" id="188477.A0A3S0ZDS2"/>
<keyword evidence="3" id="KW-1185">Reference proteome</keyword>
<dbReference type="OrthoDB" id="1507364at2759"/>
<name>A0A3S0ZDS2_ELYCH</name>
<feature type="compositionally biased region" description="Low complexity" evidence="1">
    <location>
        <begin position="411"/>
        <end position="420"/>
    </location>
</feature>
<evidence type="ECO:0000313" key="2">
    <source>
        <dbReference type="EMBL" id="RUS75323.1"/>
    </source>
</evidence>
<sequence length="658" mass="71448">MDNNENPLDKISRQLSELGPVPNMAMSNDGLTPPIDNQWTQFGGGGVSGATQMPFHNLYTWNSLDLSDGKSMSQPGARQPQDYSPSEMAGQPAFGTFNQSRNCWSGSNHHFSSHQLSSQDVLSRGSRQDQVDPMGFEQGPLSGLGFHGDRVSPVAAPQNPGQSDYFRSPSRSPQLPDLLPLRMFPPVYGTDRMSSAPAELFHSDQLAQTHSPPLFDPRTPPPPFLVHRQHSDSSARPHACSSDTDIFSQAQINKSKLDIDLGTNIESPSMNFADSSDQFVDIEDGKNLYKAALDRWESAENSVQERKCPAPIGASQETCQVDKTKPSYSDIAKTPKTSQPIIVKGDSQTPEDPLKATTPRLQKKDSKAFRPPMRRTSSGSKFLTRGSDHTKGQVASRYGLDDFSEHARVSLSSSSESLSLTNRTRRDSGSSAGSSINALDDIALTSSPDVQTKGRNTEQKAALTAAAKSFKDTTKLATKSAPNVKEHIYFDPKRIFQCKSPSKPQVQATVEAKARPVCTPAEPYVPSTLLNNGKPTAASVSAKLSSTAKQHDYINNDLRDASKLTNKTAEETAHSGGSSGSSQLDGSQKYEREPRGGRRSGARTNGGCKKEKKKSADNGQRVAEGENGPHHQQDRPSLLLENLNTGKLEELMSLLGRK</sequence>
<evidence type="ECO:0000313" key="3">
    <source>
        <dbReference type="Proteomes" id="UP000271974"/>
    </source>
</evidence>
<feature type="region of interest" description="Disordered" evidence="1">
    <location>
        <begin position="1"/>
        <end position="46"/>
    </location>
</feature>
<comment type="caution">
    <text evidence="2">The sequence shown here is derived from an EMBL/GenBank/DDBJ whole genome shotgun (WGS) entry which is preliminary data.</text>
</comment>
<protein>
    <submittedName>
        <fullName evidence="2">Uncharacterized protein</fullName>
    </submittedName>
</protein>
<accession>A0A3S0ZDS2</accession>
<dbReference type="Proteomes" id="UP000271974">
    <property type="component" value="Unassembled WGS sequence"/>
</dbReference>
<dbReference type="AlphaFoldDB" id="A0A3S0ZDS2"/>
<dbReference type="EMBL" id="RQTK01000752">
    <property type="protein sequence ID" value="RUS75323.1"/>
    <property type="molecule type" value="Genomic_DNA"/>
</dbReference>
<feature type="compositionally biased region" description="Basic and acidic residues" evidence="1">
    <location>
        <begin position="623"/>
        <end position="634"/>
    </location>
</feature>
<reference evidence="2 3" key="1">
    <citation type="submission" date="2019-01" db="EMBL/GenBank/DDBJ databases">
        <title>A draft genome assembly of the solar-powered sea slug Elysia chlorotica.</title>
        <authorList>
            <person name="Cai H."/>
            <person name="Li Q."/>
            <person name="Fang X."/>
            <person name="Li J."/>
            <person name="Curtis N.E."/>
            <person name="Altenburger A."/>
            <person name="Shibata T."/>
            <person name="Feng M."/>
            <person name="Maeda T."/>
            <person name="Schwartz J.A."/>
            <person name="Shigenobu S."/>
            <person name="Lundholm N."/>
            <person name="Nishiyama T."/>
            <person name="Yang H."/>
            <person name="Hasebe M."/>
            <person name="Li S."/>
            <person name="Pierce S.K."/>
            <person name="Wang J."/>
        </authorList>
    </citation>
    <scope>NUCLEOTIDE SEQUENCE [LARGE SCALE GENOMIC DNA]</scope>
    <source>
        <strain evidence="2">EC2010</strain>
        <tissue evidence="2">Whole organism of an adult</tissue>
    </source>
</reference>
<feature type="compositionally biased region" description="Polar residues" evidence="1">
    <location>
        <begin position="25"/>
        <end position="41"/>
    </location>
</feature>
<gene>
    <name evidence="2" type="ORF">EGW08_016912</name>
</gene>
<feature type="region of interest" description="Disordered" evidence="1">
    <location>
        <begin position="411"/>
        <end position="435"/>
    </location>
</feature>
<feature type="region of interest" description="Disordered" evidence="1">
    <location>
        <begin position="568"/>
        <end position="644"/>
    </location>
</feature>